<dbReference type="EMBL" id="CP061800">
    <property type="protein sequence ID" value="QTA88555.1"/>
    <property type="molecule type" value="Genomic_DNA"/>
</dbReference>
<name>A0A975BP78_9BACT</name>
<accession>A0A975BP78</accession>
<organism evidence="1 2">
    <name type="scientific">Desulfonema magnum</name>
    <dbReference type="NCBI Taxonomy" id="45655"/>
    <lineage>
        <taxon>Bacteria</taxon>
        <taxon>Pseudomonadati</taxon>
        <taxon>Thermodesulfobacteriota</taxon>
        <taxon>Desulfobacteria</taxon>
        <taxon>Desulfobacterales</taxon>
        <taxon>Desulfococcaceae</taxon>
        <taxon>Desulfonema</taxon>
    </lineage>
</organism>
<keyword evidence="2" id="KW-1185">Reference proteome</keyword>
<dbReference type="KEGG" id="dmm:dnm_046020"/>
<protein>
    <submittedName>
        <fullName evidence="1">Uncharacterized protein</fullName>
    </submittedName>
</protein>
<proteinExistence type="predicted"/>
<evidence type="ECO:0000313" key="1">
    <source>
        <dbReference type="EMBL" id="QTA88555.1"/>
    </source>
</evidence>
<dbReference type="Proteomes" id="UP000663722">
    <property type="component" value="Chromosome"/>
</dbReference>
<reference evidence="1" key="1">
    <citation type="journal article" date="2021" name="Microb. Physiol.">
        <title>Proteogenomic Insights into the Physiology of Marine, Sulfate-Reducing, Filamentous Desulfonema limicola and Desulfonema magnum.</title>
        <authorList>
            <person name="Schnaars V."/>
            <person name="Wohlbrand L."/>
            <person name="Scheve S."/>
            <person name="Hinrichs C."/>
            <person name="Reinhardt R."/>
            <person name="Rabus R."/>
        </authorList>
    </citation>
    <scope>NUCLEOTIDE SEQUENCE</scope>
    <source>
        <strain evidence="1">4be13</strain>
    </source>
</reference>
<sequence length="67" mass="8088">MIIFNFQKLSEPLKHIYINKNAVSNPISALFKIVSEGSRFNFYFNSILFQYYFQWYLFCVRGIINCF</sequence>
<evidence type="ECO:0000313" key="2">
    <source>
        <dbReference type="Proteomes" id="UP000663722"/>
    </source>
</evidence>
<dbReference type="AlphaFoldDB" id="A0A975BP78"/>
<gene>
    <name evidence="1" type="ORF">dnm_046020</name>
</gene>